<evidence type="ECO:0000313" key="1">
    <source>
        <dbReference type="EMBL" id="MCY6524816.1"/>
    </source>
</evidence>
<accession>A0A9Q4DLK5</accession>
<feature type="non-terminal residue" evidence="1">
    <location>
        <position position="1"/>
    </location>
</feature>
<sequence length="84" mass="9647">PMAFLLSRQIISGKYDCWIVILQEFDLEFFTPKSKKRLALAELISEFPIGAPDSLVNDNLLDEHLLSINSDDPWYGDILTYLQT</sequence>
<proteinExistence type="predicted"/>
<organism evidence="1 2">
    <name type="scientific">Actinobacillus pleuropneumoniae</name>
    <name type="common">Haemophilus pleuropneumoniae</name>
    <dbReference type="NCBI Taxonomy" id="715"/>
    <lineage>
        <taxon>Bacteria</taxon>
        <taxon>Pseudomonadati</taxon>
        <taxon>Pseudomonadota</taxon>
        <taxon>Gammaproteobacteria</taxon>
        <taxon>Pasteurellales</taxon>
        <taxon>Pasteurellaceae</taxon>
        <taxon>Actinobacillus</taxon>
    </lineage>
</organism>
<gene>
    <name evidence="1" type="ORF">OYG11_11445</name>
</gene>
<reference evidence="1" key="1">
    <citation type="journal article" date="2021" name="Vet Sci">
        <title>O-Serogroups and Pathovirotypes of Escherichia coli Isolated from Post-Weaning Piglets Showing Diarrhoea and/or Oedema in South Korea.</title>
        <authorList>
            <person name="Byun J.W."/>
            <person name="Moon B.Y."/>
            <person name="Do K.H."/>
            <person name="Lee K."/>
            <person name="Lee H.Y."/>
            <person name="Kim W.I."/>
            <person name="So B."/>
            <person name="Lee W.K."/>
        </authorList>
    </citation>
    <scope>NUCLEOTIDE SEQUENCE</scope>
    <source>
        <strain evidence="1">84/14</strain>
    </source>
</reference>
<name>A0A9Q4DLK5_ACTPL</name>
<dbReference type="AlphaFoldDB" id="A0A9Q4DLK5"/>
<comment type="caution">
    <text evidence="1">The sequence shown here is derived from an EMBL/GenBank/DDBJ whole genome shotgun (WGS) entry which is preliminary data.</text>
</comment>
<dbReference type="EMBL" id="JAPQFC010000303">
    <property type="protein sequence ID" value="MCY6524816.1"/>
    <property type="molecule type" value="Genomic_DNA"/>
</dbReference>
<reference evidence="1" key="2">
    <citation type="submission" date="2022-12" db="EMBL/GenBank/DDBJ databases">
        <authorList>
            <person name="Kardos G."/>
            <person name="Sarkozi R."/>
            <person name="Laczko L."/>
            <person name="Marton S."/>
            <person name="Makrai L."/>
            <person name="Banyai K."/>
            <person name="Fodor L."/>
        </authorList>
    </citation>
    <scope>NUCLEOTIDE SEQUENCE</scope>
    <source>
        <strain evidence="1">84/14</strain>
    </source>
</reference>
<dbReference type="RefSeq" id="WP_267991927.1">
    <property type="nucleotide sequence ID" value="NZ_JAPQFC010000303.1"/>
</dbReference>
<feature type="non-terminal residue" evidence="1">
    <location>
        <position position="84"/>
    </location>
</feature>
<dbReference type="Proteomes" id="UP001077788">
    <property type="component" value="Unassembled WGS sequence"/>
</dbReference>
<protein>
    <submittedName>
        <fullName evidence="1">Uncharacterized protein</fullName>
    </submittedName>
</protein>
<evidence type="ECO:0000313" key="2">
    <source>
        <dbReference type="Proteomes" id="UP001077788"/>
    </source>
</evidence>